<evidence type="ECO:0000313" key="4">
    <source>
        <dbReference type="Proteomes" id="UP000245464"/>
    </source>
</evidence>
<dbReference type="Proteomes" id="UP000249757">
    <property type="component" value="Unassembled WGS sequence"/>
</dbReference>
<accession>A0A2W1HGQ6</accession>
<organism evidence="3 5">
    <name type="scientific">Pyrenophora tritici-repentis</name>
    <dbReference type="NCBI Taxonomy" id="45151"/>
    <lineage>
        <taxon>Eukaryota</taxon>
        <taxon>Fungi</taxon>
        <taxon>Dikarya</taxon>
        <taxon>Ascomycota</taxon>
        <taxon>Pezizomycotina</taxon>
        <taxon>Dothideomycetes</taxon>
        <taxon>Pleosporomycetidae</taxon>
        <taxon>Pleosporales</taxon>
        <taxon>Pleosporineae</taxon>
        <taxon>Pleosporaceae</taxon>
        <taxon>Pyrenophora</taxon>
    </lineage>
</organism>
<evidence type="ECO:0000313" key="2">
    <source>
        <dbReference type="EMBL" id="KAF7571519.1"/>
    </source>
</evidence>
<reference evidence="5" key="4">
    <citation type="journal article" date="2022" name="Microb. Genom.">
        <title>A global pangenome for the wheat fungal pathogen Pyrenophora tritici-repentis and prediction of effector protein structural homology.</title>
        <authorList>
            <person name="Moolhuijzen P.M."/>
            <person name="See P.T."/>
            <person name="Shi G."/>
            <person name="Powell H.R."/>
            <person name="Cockram J."/>
            <person name="Jorgensen L.N."/>
            <person name="Benslimane H."/>
            <person name="Strelkov S.E."/>
            <person name="Turner J."/>
            <person name="Liu Z."/>
            <person name="Moffat C.S."/>
        </authorList>
    </citation>
    <scope>NUCLEOTIDE SEQUENCE [LARGE SCALE GENOMIC DNA]</scope>
</reference>
<reference evidence="3" key="3">
    <citation type="journal article" date="2022" name="bioRxiv">
        <title>A global pangenome for the wheat fungal pathogen Pyrenophora tritici-repentis and prediction of effector protein structural homology.</title>
        <authorList>
            <person name="Moolhuijzen P."/>
            <person name="See P.T."/>
            <person name="Shi G."/>
            <person name="Powell H.R."/>
            <person name="Cockram J."/>
            <person name="Jorgensen L.N."/>
            <person name="Benslimane H."/>
            <person name="Strelkov S.E."/>
            <person name="Turner J."/>
            <person name="Liu Z."/>
            <person name="Moffat C.S."/>
        </authorList>
    </citation>
    <scope>NUCLEOTIDE SEQUENCE</scope>
    <source>
        <strain evidence="3">86-124</strain>
    </source>
</reference>
<comment type="caution">
    <text evidence="3">The sequence shown here is derived from an EMBL/GenBank/DDBJ whole genome shotgun (WGS) entry which is preliminary data.</text>
</comment>
<dbReference type="AlphaFoldDB" id="A0A2W1HGQ6"/>
<dbReference type="EMBL" id="NQIK02000004">
    <property type="protein sequence ID" value="KAF7571519.1"/>
    <property type="molecule type" value="Genomic_DNA"/>
</dbReference>
<keyword evidence="5" id="KW-1185">Reference proteome</keyword>
<sequence>MSSMHTLSEVSYDLSADLFPDFDGAYIVQENQWRPSDTGAEDGETHSCTASKALDDGGTRGDLLVPTVAEGKAEDEGGTKRACRLHQVVKWLRKMMRCW</sequence>
<reference evidence="3" key="2">
    <citation type="submission" date="2021-05" db="EMBL/GenBank/DDBJ databases">
        <authorList>
            <person name="Moolhuijzen P.M."/>
            <person name="Moffat C.S."/>
        </authorList>
    </citation>
    <scope>NUCLEOTIDE SEQUENCE</scope>
    <source>
        <strain evidence="3">86-124</strain>
    </source>
</reference>
<gene>
    <name evidence="3" type="ORF">Ptr86124_010358</name>
    <name evidence="2" type="ORF">PtrM4_090190</name>
</gene>
<evidence type="ECO:0000313" key="3">
    <source>
        <dbReference type="EMBL" id="KAI1510553.1"/>
    </source>
</evidence>
<dbReference type="Proteomes" id="UP000245464">
    <property type="component" value="Chromosome 4"/>
</dbReference>
<evidence type="ECO:0000313" key="5">
    <source>
        <dbReference type="Proteomes" id="UP000249757"/>
    </source>
</evidence>
<protein>
    <submittedName>
        <fullName evidence="3">Uncharacterized protein</fullName>
    </submittedName>
</protein>
<feature type="region of interest" description="Disordered" evidence="1">
    <location>
        <begin position="33"/>
        <end position="61"/>
    </location>
</feature>
<reference evidence="2 4" key="1">
    <citation type="journal article" date="2018" name="BMC Genomics">
        <title>Comparative genomics of the wheat fungal pathogen Pyrenophora tritici-repentis reveals chromosomal variations and genome plasticity.</title>
        <authorList>
            <person name="Moolhuijzen P."/>
            <person name="See P.T."/>
            <person name="Hane J.K."/>
            <person name="Shi G."/>
            <person name="Liu Z."/>
            <person name="Oliver R.P."/>
            <person name="Moffat C.S."/>
        </authorList>
    </citation>
    <scope>NUCLEOTIDE SEQUENCE [LARGE SCALE GENOMIC DNA]</scope>
    <source>
        <strain evidence="2">M4</strain>
    </source>
</reference>
<dbReference type="EMBL" id="NRDI02000016">
    <property type="protein sequence ID" value="KAI1510553.1"/>
    <property type="molecule type" value="Genomic_DNA"/>
</dbReference>
<evidence type="ECO:0000256" key="1">
    <source>
        <dbReference type="SAM" id="MobiDB-lite"/>
    </source>
</evidence>
<name>A0A2W1HGQ6_9PLEO</name>
<proteinExistence type="predicted"/>